<evidence type="ECO:0000256" key="1">
    <source>
        <dbReference type="SAM" id="MobiDB-lite"/>
    </source>
</evidence>
<evidence type="ECO:0000313" key="4">
    <source>
        <dbReference type="WBParaSite" id="TMUE_2000008070.1"/>
    </source>
</evidence>
<accession>A0A5S6QLI7</accession>
<dbReference type="AlphaFoldDB" id="A0A5S6QLI7"/>
<dbReference type="WBParaSite" id="TMUE_2000008070.1">
    <property type="protein sequence ID" value="TMUE_2000008070.1"/>
    <property type="gene ID" value="WBGene00290741"/>
</dbReference>
<keyword evidence="2" id="KW-0812">Transmembrane</keyword>
<sequence length="361" mass="40864">MYRGYQNGYRGQRGRIGLAPTYPYQTGWPFIRTRVLRQDESALPPQYAMHYGNDGNVGLNQTACYNTDGATPTDYGSGHHGVSVDKAPATPKAGVIKSKAISKIPRSPIPLPPTPPHCVDVVFQLLVTHEDSMEETYAKMRTHLGRLNQEEKGSIDISSKQIMGFALQSEQGAVRAAKVVRFLYEEMPGFFKFVCIKRWLWYLMPRLRATCIYTQLTRDQIFHFGIFLASMFVLFGQTAFQDGIRHYLCMLLDCMAVNSTENGFNRLRHVISLCSAQPAELLRNEKEKSVISDQQNEKKSVVEEKPTNEASVEQGEELEAPAEVDNVPEEIVDIPCLQEVGHSGGVRPYRRGRNYRRRNIQ</sequence>
<reference evidence="4" key="1">
    <citation type="submission" date="2019-12" db="UniProtKB">
        <authorList>
            <consortium name="WormBaseParasite"/>
        </authorList>
    </citation>
    <scope>IDENTIFICATION</scope>
</reference>
<proteinExistence type="predicted"/>
<feature type="compositionally biased region" description="Basic and acidic residues" evidence="1">
    <location>
        <begin position="287"/>
        <end position="307"/>
    </location>
</feature>
<organism evidence="3 4">
    <name type="scientific">Trichuris muris</name>
    <name type="common">Mouse whipworm</name>
    <dbReference type="NCBI Taxonomy" id="70415"/>
    <lineage>
        <taxon>Eukaryota</taxon>
        <taxon>Metazoa</taxon>
        <taxon>Ecdysozoa</taxon>
        <taxon>Nematoda</taxon>
        <taxon>Enoplea</taxon>
        <taxon>Dorylaimia</taxon>
        <taxon>Trichinellida</taxon>
        <taxon>Trichuridae</taxon>
        <taxon>Trichuris</taxon>
    </lineage>
</organism>
<evidence type="ECO:0000313" key="3">
    <source>
        <dbReference type="Proteomes" id="UP000046395"/>
    </source>
</evidence>
<feature type="compositionally biased region" description="Acidic residues" evidence="1">
    <location>
        <begin position="314"/>
        <end position="326"/>
    </location>
</feature>
<feature type="region of interest" description="Disordered" evidence="1">
    <location>
        <begin position="287"/>
        <end position="326"/>
    </location>
</feature>
<protein>
    <submittedName>
        <fullName evidence="4">Uncharacterized protein</fullName>
    </submittedName>
</protein>
<keyword evidence="3" id="KW-1185">Reference proteome</keyword>
<feature type="transmembrane region" description="Helical" evidence="2">
    <location>
        <begin position="221"/>
        <end position="240"/>
    </location>
</feature>
<feature type="region of interest" description="Disordered" evidence="1">
    <location>
        <begin position="340"/>
        <end position="361"/>
    </location>
</feature>
<keyword evidence="2" id="KW-1133">Transmembrane helix</keyword>
<keyword evidence="2" id="KW-0472">Membrane</keyword>
<feature type="compositionally biased region" description="Basic residues" evidence="1">
    <location>
        <begin position="348"/>
        <end position="361"/>
    </location>
</feature>
<evidence type="ECO:0000256" key="2">
    <source>
        <dbReference type="SAM" id="Phobius"/>
    </source>
</evidence>
<dbReference type="Proteomes" id="UP000046395">
    <property type="component" value="Unassembled WGS sequence"/>
</dbReference>
<name>A0A5S6QLI7_TRIMR</name>